<sequence length="205" mass="21412">MKKTNMKRFTLLALFIAIEIAVSVIPFLGYINLGFINATTLHIPVIIAGILLGKKEGAIVGLIFGLTSLIKASIDPNISSFVFSPFITIGGQSGNFVSLLIAIVPRVLVGFVAGFVYEQLSKRNVNDILSMSVAALLGSLTNTILVLGGIYIFFGPAYASAVGVAYDALIGFIMSIITGSGIMEAIAAVIIAVAVCKAGKKVVSL</sequence>
<dbReference type="EMBL" id="SODD01000007">
    <property type="protein sequence ID" value="TDW24935.1"/>
    <property type="molecule type" value="Genomic_DNA"/>
</dbReference>
<gene>
    <name evidence="2" type="ORF">EDD63_10791</name>
</gene>
<comment type="caution">
    <text evidence="2">The sequence shown here is derived from an EMBL/GenBank/DDBJ whole genome shotgun (WGS) entry which is preliminary data.</text>
</comment>
<feature type="transmembrane region" description="Helical" evidence="1">
    <location>
        <begin position="33"/>
        <end position="52"/>
    </location>
</feature>
<keyword evidence="3" id="KW-1185">Reference proteome</keyword>
<keyword evidence="1" id="KW-1133">Transmembrane helix</keyword>
<feature type="transmembrane region" description="Helical" evidence="1">
    <location>
        <begin position="129"/>
        <end position="154"/>
    </location>
</feature>
<evidence type="ECO:0000256" key="1">
    <source>
        <dbReference type="SAM" id="Phobius"/>
    </source>
</evidence>
<name>A0A4R8A3S1_9FIRM</name>
<accession>A0A4R8A3S1</accession>
<dbReference type="Pfam" id="PF12822">
    <property type="entry name" value="ECF_trnsprt"/>
    <property type="match status" value="1"/>
</dbReference>
<feature type="transmembrane region" description="Helical" evidence="1">
    <location>
        <begin position="57"/>
        <end position="74"/>
    </location>
</feature>
<keyword evidence="1" id="KW-0472">Membrane</keyword>
<dbReference type="GO" id="GO:0022857">
    <property type="term" value="F:transmembrane transporter activity"/>
    <property type="evidence" value="ECO:0007669"/>
    <property type="project" value="InterPro"/>
</dbReference>
<dbReference type="RefSeq" id="WP_134168553.1">
    <property type="nucleotide sequence ID" value="NZ_SODD01000007.1"/>
</dbReference>
<protein>
    <submittedName>
        <fullName evidence="2">Putative membrane protein</fullName>
    </submittedName>
</protein>
<keyword evidence="1" id="KW-0812">Transmembrane</keyword>
<organism evidence="2 3">
    <name type="scientific">Breznakia blatticola</name>
    <dbReference type="NCBI Taxonomy" id="1754012"/>
    <lineage>
        <taxon>Bacteria</taxon>
        <taxon>Bacillati</taxon>
        <taxon>Bacillota</taxon>
        <taxon>Erysipelotrichia</taxon>
        <taxon>Erysipelotrichales</taxon>
        <taxon>Erysipelotrichaceae</taxon>
        <taxon>Breznakia</taxon>
    </lineage>
</organism>
<evidence type="ECO:0000313" key="2">
    <source>
        <dbReference type="EMBL" id="TDW24935.1"/>
    </source>
</evidence>
<feature type="transmembrane region" description="Helical" evidence="1">
    <location>
        <begin position="94"/>
        <end position="117"/>
    </location>
</feature>
<reference evidence="2 3" key="1">
    <citation type="submission" date="2019-03" db="EMBL/GenBank/DDBJ databases">
        <title>Genomic Encyclopedia of Type Strains, Phase IV (KMG-IV): sequencing the most valuable type-strain genomes for metagenomic binning, comparative biology and taxonomic classification.</title>
        <authorList>
            <person name="Goeker M."/>
        </authorList>
    </citation>
    <scope>NUCLEOTIDE SEQUENCE [LARGE SCALE GENOMIC DNA]</scope>
    <source>
        <strain evidence="2 3">DSM 28867</strain>
    </source>
</reference>
<evidence type="ECO:0000313" key="3">
    <source>
        <dbReference type="Proteomes" id="UP000294743"/>
    </source>
</evidence>
<proteinExistence type="predicted"/>
<feature type="transmembrane region" description="Helical" evidence="1">
    <location>
        <begin position="169"/>
        <end position="196"/>
    </location>
</feature>
<dbReference type="AlphaFoldDB" id="A0A4R8A3S1"/>
<dbReference type="Proteomes" id="UP000294743">
    <property type="component" value="Unassembled WGS sequence"/>
</dbReference>
<dbReference type="Gene3D" id="1.10.1760.20">
    <property type="match status" value="1"/>
</dbReference>
<dbReference type="OrthoDB" id="9813540at2"/>
<dbReference type="InterPro" id="IPR024529">
    <property type="entry name" value="ECF_trnsprt_substrate-spec"/>
</dbReference>